<evidence type="ECO:0000313" key="2">
    <source>
        <dbReference type="Proteomes" id="UP000236731"/>
    </source>
</evidence>
<name>A0A1H5V507_9SPHI</name>
<sequence>MPIKTLLGRSENGIEIPWVLNYAFGGGVGTVGSNAQMHFSFLR</sequence>
<reference evidence="2" key="1">
    <citation type="submission" date="2016-10" db="EMBL/GenBank/DDBJ databases">
        <authorList>
            <person name="Varghese N."/>
            <person name="Submissions S."/>
        </authorList>
    </citation>
    <scope>NUCLEOTIDE SEQUENCE [LARGE SCALE GENOMIC DNA]</scope>
    <source>
        <strain evidence="2">DSM 22361</strain>
    </source>
</reference>
<keyword evidence="2" id="KW-1185">Reference proteome</keyword>
<dbReference type="Proteomes" id="UP000236731">
    <property type="component" value="Unassembled WGS sequence"/>
</dbReference>
<proteinExistence type="predicted"/>
<protein>
    <submittedName>
        <fullName evidence="1">Uncharacterized protein</fullName>
    </submittedName>
</protein>
<dbReference type="AlphaFoldDB" id="A0A1H5V507"/>
<accession>A0A1H5V507</accession>
<dbReference type="EMBL" id="FNUT01000003">
    <property type="protein sequence ID" value="SEF82284.1"/>
    <property type="molecule type" value="Genomic_DNA"/>
</dbReference>
<gene>
    <name evidence="1" type="ORF">SAMN05421877_10313</name>
</gene>
<organism evidence="1 2">
    <name type="scientific">Sphingobacterium lactis</name>
    <dbReference type="NCBI Taxonomy" id="797291"/>
    <lineage>
        <taxon>Bacteria</taxon>
        <taxon>Pseudomonadati</taxon>
        <taxon>Bacteroidota</taxon>
        <taxon>Sphingobacteriia</taxon>
        <taxon>Sphingobacteriales</taxon>
        <taxon>Sphingobacteriaceae</taxon>
        <taxon>Sphingobacterium</taxon>
    </lineage>
</organism>
<evidence type="ECO:0000313" key="1">
    <source>
        <dbReference type="EMBL" id="SEF82284.1"/>
    </source>
</evidence>